<dbReference type="PANTHER" id="PTHR33977:SF1">
    <property type="entry name" value="ZINC ION BINDING PROTEIN"/>
    <property type="match status" value="1"/>
</dbReference>
<feature type="non-terminal residue" evidence="1">
    <location>
        <position position="530"/>
    </location>
</feature>
<reference evidence="1" key="1">
    <citation type="journal article" date="2014" name="PLoS ONE">
        <title>Transcriptome-Based Identification of ABC Transporters in the Western Tarnished Plant Bug Lygus hesperus.</title>
        <authorList>
            <person name="Hull J.J."/>
            <person name="Chaney K."/>
            <person name="Geib S.M."/>
            <person name="Fabrick J.A."/>
            <person name="Brent C.S."/>
            <person name="Walsh D."/>
            <person name="Lavine L.C."/>
        </authorList>
    </citation>
    <scope>NUCLEOTIDE SEQUENCE</scope>
</reference>
<proteinExistence type="predicted"/>
<dbReference type="PANTHER" id="PTHR33977">
    <property type="entry name" value="ZINC ION BINDING PROTEIN"/>
    <property type="match status" value="1"/>
</dbReference>
<gene>
    <name evidence="1" type="primary">Trpm8</name>
    <name evidence="1" type="ORF">CM83_42542</name>
</gene>
<sequence length="530" mass="61671">KVVHDTKSFESEAEFLQWKRSIEKENPSRYIVRNNQLLLNGNRIIHYRCYRDGFRKAGVSDRKRELKMKGSYKINGHCPARMTVKKFGSGKVEVDFCSTHYGHELELAHDPISSPNYNVLEDFHNRITGELRRDDLSTRQDLNNLLRDFKLNNEHQLQSDDASSVETWVEKERQIEPSSVIFYKRKGTTCTEYPALKPQDFMLGIMTRDQQEMLTKFGNNVVCMDSTRGVTEYGYELTTLLVVDDLGDGFPCAFCITDRNDHVGMEIFLSYVKSKTGRLEARNFMSETAEVFYDAWKCVMGETPFRIFCTWHVLRAWETRITNDIKDAEKKKNTSRMIRSLLTETDESAFTNMLPSIVQQLIEDKDTAEFGKYLKLYYSKNCRNLQQKSNMYLERMHGDLKHIFLRGCRAKRMDKTIHALMRLINRKLFDRLVALDKRKLTSKLKALRQRHKTSLSLSNDRIAPLSDSNRCWTVFSSNSFDSHTVSIDNESCSSCRLSCRACNACLHKFTCTCIDSCIKYNMCKHIHLVA</sequence>
<keyword evidence="1" id="KW-0675">Receptor</keyword>
<dbReference type="AlphaFoldDB" id="A0A0A9YZ37"/>
<protein>
    <submittedName>
        <fullName evidence="1">Transient receptor potential cation channel subfamily M member 8</fullName>
    </submittedName>
</protein>
<reference evidence="1" key="2">
    <citation type="submission" date="2014-07" db="EMBL/GenBank/DDBJ databases">
        <authorList>
            <person name="Hull J."/>
        </authorList>
    </citation>
    <scope>NUCLEOTIDE SEQUENCE</scope>
</reference>
<evidence type="ECO:0000313" key="1">
    <source>
        <dbReference type="EMBL" id="JAG36358.1"/>
    </source>
</evidence>
<organism evidence="1">
    <name type="scientific">Lygus hesperus</name>
    <name type="common">Western plant bug</name>
    <dbReference type="NCBI Taxonomy" id="30085"/>
    <lineage>
        <taxon>Eukaryota</taxon>
        <taxon>Metazoa</taxon>
        <taxon>Ecdysozoa</taxon>
        <taxon>Arthropoda</taxon>
        <taxon>Hexapoda</taxon>
        <taxon>Insecta</taxon>
        <taxon>Pterygota</taxon>
        <taxon>Neoptera</taxon>
        <taxon>Paraneoptera</taxon>
        <taxon>Hemiptera</taxon>
        <taxon>Heteroptera</taxon>
        <taxon>Panheteroptera</taxon>
        <taxon>Cimicomorpha</taxon>
        <taxon>Miridae</taxon>
        <taxon>Mirini</taxon>
        <taxon>Lygus</taxon>
    </lineage>
</organism>
<accession>A0A0A9YZ37</accession>
<name>A0A0A9YZ37_LYGHE</name>
<feature type="non-terminal residue" evidence="1">
    <location>
        <position position="1"/>
    </location>
</feature>
<dbReference type="EMBL" id="GBHO01007246">
    <property type="protein sequence ID" value="JAG36358.1"/>
    <property type="molecule type" value="Transcribed_RNA"/>
</dbReference>